<feature type="domain" description="4Fe-4S ferredoxin-type" evidence="7">
    <location>
        <begin position="2"/>
        <end position="33"/>
    </location>
</feature>
<feature type="domain" description="4Fe-4S ferredoxin-type" evidence="7">
    <location>
        <begin position="52"/>
        <end position="82"/>
    </location>
</feature>
<evidence type="ECO:0000256" key="1">
    <source>
        <dbReference type="ARBA" id="ARBA00007097"/>
    </source>
</evidence>
<evidence type="ECO:0000256" key="4">
    <source>
        <dbReference type="ARBA" id="ARBA00023002"/>
    </source>
</evidence>
<keyword evidence="5" id="KW-0408">Iron</keyword>
<evidence type="ECO:0000256" key="5">
    <source>
        <dbReference type="ARBA" id="ARBA00023004"/>
    </source>
</evidence>
<dbReference type="InterPro" id="IPR004017">
    <property type="entry name" value="Cys_rich_dom"/>
</dbReference>
<comment type="similarity">
    <text evidence="1">Belongs to the HdrC family.</text>
</comment>
<dbReference type="GO" id="GO:0051539">
    <property type="term" value="F:4 iron, 4 sulfur cluster binding"/>
    <property type="evidence" value="ECO:0007669"/>
    <property type="project" value="UniProtKB-KW"/>
</dbReference>
<dbReference type="PROSITE" id="PS00198">
    <property type="entry name" value="4FE4S_FER_1"/>
    <property type="match status" value="1"/>
</dbReference>
<dbReference type="OrthoDB" id="42878at2157"/>
<evidence type="ECO:0000313" key="9">
    <source>
        <dbReference type="Proteomes" id="UP000029859"/>
    </source>
</evidence>
<dbReference type="RefSeq" id="WP_048196082.1">
    <property type="nucleotide sequence ID" value="NZ_CAAGSM010000004.1"/>
</dbReference>
<evidence type="ECO:0000256" key="3">
    <source>
        <dbReference type="ARBA" id="ARBA00022723"/>
    </source>
</evidence>
<dbReference type="AlphaFoldDB" id="A0A099T0T4"/>
<dbReference type="Pfam" id="PF13183">
    <property type="entry name" value="Fer4_8"/>
    <property type="match status" value="1"/>
</dbReference>
<keyword evidence="9" id="KW-1185">Reference proteome</keyword>
<dbReference type="GO" id="GO:0046872">
    <property type="term" value="F:metal ion binding"/>
    <property type="evidence" value="ECO:0007669"/>
    <property type="project" value="UniProtKB-KW"/>
</dbReference>
<keyword evidence="4" id="KW-0560">Oxidoreductase</keyword>
<dbReference type="Proteomes" id="UP000029859">
    <property type="component" value="Unassembled WGS sequence"/>
</dbReference>
<dbReference type="InterPro" id="IPR051460">
    <property type="entry name" value="HdrC_iron-sulfur_subunit"/>
</dbReference>
<dbReference type="InterPro" id="IPR009051">
    <property type="entry name" value="Helical_ferredxn"/>
</dbReference>
<dbReference type="PROSITE" id="PS51379">
    <property type="entry name" value="4FE4S_FER_2"/>
    <property type="match status" value="2"/>
</dbReference>
<dbReference type="InterPro" id="IPR017900">
    <property type="entry name" value="4Fe4S_Fe_S_CS"/>
</dbReference>
<reference evidence="8 9" key="1">
    <citation type="submission" date="2014-09" db="EMBL/GenBank/DDBJ databases">
        <title>Draft genome sequence of an obligately methylotrophic methanogen, Methanococcoides methylutens, isolated from marine sediment.</title>
        <authorList>
            <person name="Guan Y."/>
            <person name="Ngugi D.K."/>
            <person name="Blom J."/>
            <person name="Ali S."/>
            <person name="Ferry J.G."/>
            <person name="Stingl U."/>
        </authorList>
    </citation>
    <scope>NUCLEOTIDE SEQUENCE [LARGE SCALE GENOMIC DNA]</scope>
    <source>
        <strain evidence="8 9">DSM 2657</strain>
    </source>
</reference>
<gene>
    <name evidence="8" type="ORF">LI82_12620</name>
</gene>
<dbReference type="GO" id="GO:0005886">
    <property type="term" value="C:plasma membrane"/>
    <property type="evidence" value="ECO:0007669"/>
    <property type="project" value="TreeGrafter"/>
</dbReference>
<dbReference type="PANTHER" id="PTHR43255">
    <property type="entry name" value="IRON-SULFUR-BINDING OXIDOREDUCTASE FADF-RELATED-RELATED"/>
    <property type="match status" value="1"/>
</dbReference>
<name>A0A099T0T4_METMT</name>
<evidence type="ECO:0000256" key="2">
    <source>
        <dbReference type="ARBA" id="ARBA00022485"/>
    </source>
</evidence>
<proteinExistence type="inferred from homology"/>
<dbReference type="GO" id="GO:0016491">
    <property type="term" value="F:oxidoreductase activity"/>
    <property type="evidence" value="ECO:0007669"/>
    <property type="project" value="UniProtKB-KW"/>
</dbReference>
<dbReference type="Pfam" id="PF02754">
    <property type="entry name" value="CCG"/>
    <property type="match status" value="2"/>
</dbReference>
<keyword evidence="6" id="KW-0411">Iron-sulfur</keyword>
<dbReference type="InterPro" id="IPR017896">
    <property type="entry name" value="4Fe4S_Fe-S-bd"/>
</dbReference>
<keyword evidence="3" id="KW-0479">Metal-binding</keyword>
<dbReference type="EMBL" id="JRHO01000014">
    <property type="protein sequence ID" value="KGK98529.1"/>
    <property type="molecule type" value="Genomic_DNA"/>
</dbReference>
<sequence length="354" mass="40063">MEDEQLRSILKCVRCGTCRSVCPIFEELGWESFSTRGRMMIAKGISEGMELDESIIDSINTCTTCGICEEMCPAGAMPPDVFENIRHEIVEMGKETETQRYLRENTLSTGNPMNETHSRLGWLMEQRDMPEHAENVYFVGCLGSYRYQETVLRTYDLISHLDVTVLPDEVCCGSPLLRTGSDATELIAHNVRQMEKAGAHTIIASCAGCYNTLKNDYPDRFNVVHITEFLEENLDKLELDRLDITVTYHDPCHLGRANRIFDAPRKLINAVCELREMRTSRENARCCGGGGGVRKGYPELSKALTEKRVAEIPEGVDYIVTCCPLCRTNMEPFSKVPVIDLLDLLTWAQKKKRE</sequence>
<evidence type="ECO:0000313" key="8">
    <source>
        <dbReference type="EMBL" id="KGK98529.1"/>
    </source>
</evidence>
<dbReference type="Gene3D" id="1.10.1060.10">
    <property type="entry name" value="Alpha-helical ferredoxin"/>
    <property type="match status" value="1"/>
</dbReference>
<evidence type="ECO:0000256" key="6">
    <source>
        <dbReference type="ARBA" id="ARBA00023014"/>
    </source>
</evidence>
<dbReference type="PANTHER" id="PTHR43255:SF1">
    <property type="entry name" value="IRON-SULFUR-BINDING OXIDOREDUCTASE FADF-RELATED"/>
    <property type="match status" value="1"/>
</dbReference>
<accession>A0A099T0T4</accession>
<evidence type="ECO:0000259" key="7">
    <source>
        <dbReference type="PROSITE" id="PS51379"/>
    </source>
</evidence>
<comment type="caution">
    <text evidence="8">The sequence shown here is derived from an EMBL/GenBank/DDBJ whole genome shotgun (WGS) entry which is preliminary data.</text>
</comment>
<dbReference type="SUPFAM" id="SSF46548">
    <property type="entry name" value="alpha-helical ferredoxin"/>
    <property type="match status" value="1"/>
</dbReference>
<keyword evidence="2" id="KW-0004">4Fe-4S</keyword>
<protein>
    <submittedName>
        <fullName evidence="8">[Fe-S]-binding protein</fullName>
    </submittedName>
</protein>
<organism evidence="8 9">
    <name type="scientific">Methanococcoides methylutens</name>
    <dbReference type="NCBI Taxonomy" id="2226"/>
    <lineage>
        <taxon>Archaea</taxon>
        <taxon>Methanobacteriati</taxon>
        <taxon>Methanobacteriota</taxon>
        <taxon>Stenosarchaea group</taxon>
        <taxon>Methanomicrobia</taxon>
        <taxon>Methanosarcinales</taxon>
        <taxon>Methanosarcinaceae</taxon>
        <taxon>Methanococcoides</taxon>
    </lineage>
</organism>